<dbReference type="Proteomes" id="UP000252139">
    <property type="component" value="Unassembled WGS sequence"/>
</dbReference>
<comment type="caution">
    <text evidence="2">The sequence shown here is derived from an EMBL/GenBank/DDBJ whole genome shotgun (WGS) entry which is preliminary data.</text>
</comment>
<keyword evidence="3" id="KW-1185">Reference proteome</keyword>
<sequence>PLFGVLTDVPGLGISAYRNHSADPSPSTTNSDITEDANTIPHVSIEPGTSYTLTIKHYEDTIPYLLKKLFILPSDKRAVRQTI</sequence>
<organism evidence="2 3">
    <name type="scientific">Rhizopus azygosporus</name>
    <name type="common">Rhizopus microsporus var. azygosporus</name>
    <dbReference type="NCBI Taxonomy" id="86630"/>
    <lineage>
        <taxon>Eukaryota</taxon>
        <taxon>Fungi</taxon>
        <taxon>Fungi incertae sedis</taxon>
        <taxon>Mucoromycota</taxon>
        <taxon>Mucoromycotina</taxon>
        <taxon>Mucoromycetes</taxon>
        <taxon>Mucorales</taxon>
        <taxon>Mucorineae</taxon>
        <taxon>Rhizopodaceae</taxon>
        <taxon>Rhizopus</taxon>
    </lineage>
</organism>
<evidence type="ECO:0000313" key="2">
    <source>
        <dbReference type="EMBL" id="RCH80482.1"/>
    </source>
</evidence>
<feature type="non-terminal residue" evidence="2">
    <location>
        <position position="1"/>
    </location>
</feature>
<evidence type="ECO:0000256" key="1">
    <source>
        <dbReference type="SAM" id="MobiDB-lite"/>
    </source>
</evidence>
<accession>A0A367IS51</accession>
<reference evidence="2 3" key="1">
    <citation type="journal article" date="2018" name="G3 (Bethesda)">
        <title>Phylogenetic and Phylogenomic Definition of Rhizopus Species.</title>
        <authorList>
            <person name="Gryganskyi A.P."/>
            <person name="Golan J."/>
            <person name="Dolatabadi S."/>
            <person name="Mondo S."/>
            <person name="Robb S."/>
            <person name="Idnurm A."/>
            <person name="Muszewska A."/>
            <person name="Steczkiewicz K."/>
            <person name="Masonjones S."/>
            <person name="Liao H.L."/>
            <person name="Gajdeczka M.T."/>
            <person name="Anike F."/>
            <person name="Vuek A."/>
            <person name="Anishchenko I.M."/>
            <person name="Voigt K."/>
            <person name="de Hoog G.S."/>
            <person name="Smith M.E."/>
            <person name="Heitman J."/>
            <person name="Vilgalys R."/>
            <person name="Stajich J.E."/>
        </authorList>
    </citation>
    <scope>NUCLEOTIDE SEQUENCE [LARGE SCALE GENOMIC DNA]</scope>
    <source>
        <strain evidence="2 3">CBS 357.93</strain>
    </source>
</reference>
<feature type="compositionally biased region" description="Polar residues" evidence="1">
    <location>
        <begin position="22"/>
        <end position="32"/>
    </location>
</feature>
<gene>
    <name evidence="2" type="ORF">CU097_002764</name>
</gene>
<protein>
    <submittedName>
        <fullName evidence="2">Uncharacterized protein</fullName>
    </submittedName>
</protein>
<feature type="region of interest" description="Disordered" evidence="1">
    <location>
        <begin position="17"/>
        <end position="40"/>
    </location>
</feature>
<evidence type="ECO:0000313" key="3">
    <source>
        <dbReference type="Proteomes" id="UP000252139"/>
    </source>
</evidence>
<dbReference type="AlphaFoldDB" id="A0A367IS51"/>
<name>A0A367IS51_RHIAZ</name>
<dbReference type="EMBL" id="PJQL01003898">
    <property type="protein sequence ID" value="RCH80482.1"/>
    <property type="molecule type" value="Genomic_DNA"/>
</dbReference>
<proteinExistence type="predicted"/>